<feature type="coiled-coil region" evidence="1">
    <location>
        <begin position="393"/>
        <end position="434"/>
    </location>
</feature>
<sequence length="1109" mass="123537">MSKPTLFEIFTSHQGKVSDKWELYLREYDRLFSSYRAAPVRLLEIGIQNGGSLDIWADYFAPGSTLVGCDINPDCAALVYDNPAISFIVGDANDPAVVGQVLQRAPIFDLIIDDGSHTSGDIVKTFTLYFQHLADGGMFVAEDLHCSYWEQYQGGLYDPYSSLSFFKRLSDVISHQHWGIARERKAILQGIFGHYGCDIDESVLTSIHSVEFVNSLCIVRKAPAQENVLGRRIVTGSDERVVPGILQLHNTEYVHGVAFDQSANPWTLRLQAPDEALPAVEQQLSALQQSDAALQQTYAELHQSYADLQQSQADLQQSQADLQQSHADLQQSQADLQQRHSGLQQRHADQVAVQHQYAASQRQQIATLRQQLSASIAQTGAVRQEVAQRDERAAALQQVQAQKEEQIATLQQALAHSEERLAEIRQTLAQRDERVADVQQTLTQRDIEIAALRSSSSWRATAGLRFVGTQVLRAKRVVRLARSAVRMGGGLPATAAKAAAAYRRDGIAGLERGVALVEAVQSGNPAGIPVAAGEPDRNDYAAWLLRYDLLDDERRAALRTRQGFFAVQPLISVVMPTYNPKPAWLVEVIESVRQQIYPHWELCIADDCSSNAEIRTILERYQREDSRIKVVFRPKNGHISAASNSAIEVATGDWIALLDHDDLLSEQALFWVAEAINQQPEARLIYSDEDKIDADGVRFGAYFKTDWNRPLFYSQNMISHLGVYHTALVREVGGFQVGMEGSQDYDLALRCIERIEDHQIHHIARVLYHWRVHQESTAMSSDAKPYAQMAGERALTAHFARRGVNATVERVKDSYRVRYALPDQLPLVSLIIPTRNGLDLLRTCVQSVLALTTYPNYEILIVDNGSDDPATLAWLAGVQDDRRVRVLRDDRPFNYSALNNGAVPHARGELLGLLNNDLEVITPDWLDEMVSHALQPGIGAVGARLWYPDNTLQHGGVIVGLGGVAGHAHVHMARQHAGYFGRTSLLSAFSAVTAACLVIRKSIFEEVGGLNEADLAVAFNDVDLCLRVREAGYTNMLTPYAELYHYESATRGLDDTPEKSARFNREVAYMKQRWEPLLQHDPAYSPNLSLLYSDFSLAWPPRLAAPHPA</sequence>
<dbReference type="PATRIC" id="fig|1747903.4.peg.1163"/>
<gene>
    <name evidence="4" type="ORF">ASR47_1003299</name>
</gene>
<dbReference type="STRING" id="1747903.ASR47_1003299"/>
<dbReference type="InterPro" id="IPR001173">
    <property type="entry name" value="Glyco_trans_2-like"/>
</dbReference>
<dbReference type="GO" id="GO:0016740">
    <property type="term" value="F:transferase activity"/>
    <property type="evidence" value="ECO:0007669"/>
    <property type="project" value="UniProtKB-KW"/>
</dbReference>
<evidence type="ECO:0000256" key="1">
    <source>
        <dbReference type="SAM" id="Coils"/>
    </source>
</evidence>
<dbReference type="InterPro" id="IPR050834">
    <property type="entry name" value="Glycosyltransf_2"/>
</dbReference>
<dbReference type="Pfam" id="PF00535">
    <property type="entry name" value="Glycos_transf_2"/>
    <property type="match status" value="2"/>
</dbReference>
<dbReference type="GO" id="GO:0044010">
    <property type="term" value="P:single-species biofilm formation"/>
    <property type="evidence" value="ECO:0007669"/>
    <property type="project" value="TreeGrafter"/>
</dbReference>
<evidence type="ECO:0000259" key="3">
    <source>
        <dbReference type="Pfam" id="PF00535"/>
    </source>
</evidence>
<keyword evidence="4" id="KW-0808">Transferase</keyword>
<organism evidence="4 5">
    <name type="scientific">Janthinobacterium psychrotolerans</name>
    <dbReference type="NCBI Taxonomy" id="1747903"/>
    <lineage>
        <taxon>Bacteria</taxon>
        <taxon>Pseudomonadati</taxon>
        <taxon>Pseudomonadota</taxon>
        <taxon>Betaproteobacteria</taxon>
        <taxon>Burkholderiales</taxon>
        <taxon>Oxalobacteraceae</taxon>
        <taxon>Janthinobacterium</taxon>
    </lineage>
</organism>
<evidence type="ECO:0000256" key="2">
    <source>
        <dbReference type="SAM" id="MobiDB-lite"/>
    </source>
</evidence>
<dbReference type="SUPFAM" id="SSF53448">
    <property type="entry name" value="Nucleotide-diphospho-sugar transferases"/>
    <property type="match status" value="2"/>
</dbReference>
<proteinExistence type="predicted"/>
<dbReference type="PANTHER" id="PTHR43685">
    <property type="entry name" value="GLYCOSYLTRANSFERASE"/>
    <property type="match status" value="1"/>
</dbReference>
<dbReference type="Gene3D" id="3.40.50.150">
    <property type="entry name" value="Vaccinia Virus protein VP39"/>
    <property type="match status" value="1"/>
</dbReference>
<feature type="domain" description="Glycosyltransferase 2-like" evidence="3">
    <location>
        <begin position="829"/>
        <end position="954"/>
    </location>
</feature>
<dbReference type="SUPFAM" id="SSF53335">
    <property type="entry name" value="S-adenosyl-L-methionine-dependent methyltransferases"/>
    <property type="match status" value="1"/>
</dbReference>
<evidence type="ECO:0000313" key="5">
    <source>
        <dbReference type="Proteomes" id="UP000092713"/>
    </source>
</evidence>
<dbReference type="Gene3D" id="3.90.550.10">
    <property type="entry name" value="Spore Coat Polysaccharide Biosynthesis Protein SpsA, Chain A"/>
    <property type="match status" value="2"/>
</dbReference>
<keyword evidence="5" id="KW-1185">Reference proteome</keyword>
<feature type="region of interest" description="Disordered" evidence="2">
    <location>
        <begin position="316"/>
        <end position="349"/>
    </location>
</feature>
<dbReference type="CDD" id="cd04186">
    <property type="entry name" value="GT_2_like_c"/>
    <property type="match status" value="1"/>
</dbReference>
<keyword evidence="1" id="KW-0175">Coiled coil</keyword>
<dbReference type="PANTHER" id="PTHR43685:SF2">
    <property type="entry name" value="GLYCOSYLTRANSFERASE 2-LIKE DOMAIN-CONTAINING PROTEIN"/>
    <property type="match status" value="1"/>
</dbReference>
<dbReference type="AlphaFoldDB" id="A0A1A7BVP8"/>
<accession>A0A1A7BVP8</accession>
<evidence type="ECO:0000313" key="4">
    <source>
        <dbReference type="EMBL" id="OBV37636.1"/>
    </source>
</evidence>
<comment type="caution">
    <text evidence="4">The sequence shown here is derived from an EMBL/GenBank/DDBJ whole genome shotgun (WGS) entry which is preliminary data.</text>
</comment>
<feature type="domain" description="Glycosyltransferase 2-like" evidence="3">
    <location>
        <begin position="572"/>
        <end position="681"/>
    </location>
</feature>
<feature type="compositionally biased region" description="Low complexity" evidence="2">
    <location>
        <begin position="316"/>
        <end position="341"/>
    </location>
</feature>
<dbReference type="InterPro" id="IPR029063">
    <property type="entry name" value="SAM-dependent_MTases_sf"/>
</dbReference>
<dbReference type="InterPro" id="IPR029044">
    <property type="entry name" value="Nucleotide-diphossugar_trans"/>
</dbReference>
<dbReference type="Proteomes" id="UP000092713">
    <property type="component" value="Unassembled WGS sequence"/>
</dbReference>
<dbReference type="CDD" id="cd04184">
    <property type="entry name" value="GT2_RfbC_Mx_like"/>
    <property type="match status" value="1"/>
</dbReference>
<protein>
    <submittedName>
        <fullName evidence="4">Glycosyltransferase, GT2 family</fullName>
    </submittedName>
</protein>
<name>A0A1A7BVP8_9BURK</name>
<dbReference type="Gene3D" id="1.10.287.1490">
    <property type="match status" value="1"/>
</dbReference>
<dbReference type="EMBL" id="LOCQ01000060">
    <property type="protein sequence ID" value="OBV37636.1"/>
    <property type="molecule type" value="Genomic_DNA"/>
</dbReference>
<reference evidence="4 5" key="1">
    <citation type="submission" date="2016-04" db="EMBL/GenBank/DDBJ databases">
        <title>Draft genome sequence of Janthinobacterium psychrotolerans sp. nov., isolated from freshwater sediments in Denmark.</title>
        <authorList>
            <person name="Gong X."/>
            <person name="Skrivergaard S."/>
            <person name="Korsgaard B.S."/>
            <person name="Schreiber L."/>
            <person name="Marshall I.P."/>
            <person name="Finster K."/>
            <person name="Schramm A."/>
        </authorList>
    </citation>
    <scope>NUCLEOTIDE SEQUENCE [LARGE SCALE GENOMIC DNA]</scope>
    <source>
        <strain evidence="4 5">S3-2</strain>
    </source>
</reference>